<comment type="caution">
    <text evidence="1">The sequence shown here is derived from an EMBL/GenBank/DDBJ whole genome shotgun (WGS) entry which is preliminary data.</text>
</comment>
<sequence length="217" mass="23923">MIDARPVELTEKQWEAILSHPDVDDVTVGCFDDVESILRLAREQLVHIPDDDPLHCPTLADICLWDTSDADNDDLMLTVDLPGGLRLATELIKMQVFKTSNGTPGEPVVRDVLSEILTYRNRLLADLASAKTTTGDGSTTAPETARVRDAEIRIFNRAPDSDDASDMYVMEVLGVSLLVRERQGEPGDVYVHIDNESRPSTALAVEVCNAGETDYRI</sequence>
<name>A0A8J3WEP9_PLARO</name>
<evidence type="ECO:0000313" key="2">
    <source>
        <dbReference type="Proteomes" id="UP000655044"/>
    </source>
</evidence>
<dbReference type="Proteomes" id="UP000655044">
    <property type="component" value="Unassembled WGS sequence"/>
</dbReference>
<dbReference type="EMBL" id="BOOI01000046">
    <property type="protein sequence ID" value="GIH86478.1"/>
    <property type="molecule type" value="Genomic_DNA"/>
</dbReference>
<accession>A0A8J3WEP9</accession>
<dbReference type="AlphaFoldDB" id="A0A8J3WEP9"/>
<dbReference type="RefSeq" id="WP_189243048.1">
    <property type="nucleotide sequence ID" value="NZ_BMQP01000026.1"/>
</dbReference>
<keyword evidence="2" id="KW-1185">Reference proteome</keyword>
<proteinExistence type="predicted"/>
<organism evidence="1 2">
    <name type="scientific">Planobispora rosea</name>
    <dbReference type="NCBI Taxonomy" id="35762"/>
    <lineage>
        <taxon>Bacteria</taxon>
        <taxon>Bacillati</taxon>
        <taxon>Actinomycetota</taxon>
        <taxon>Actinomycetes</taxon>
        <taxon>Streptosporangiales</taxon>
        <taxon>Streptosporangiaceae</taxon>
        <taxon>Planobispora</taxon>
    </lineage>
</organism>
<protein>
    <submittedName>
        <fullName evidence="1">Uncharacterized protein</fullName>
    </submittedName>
</protein>
<reference evidence="1" key="1">
    <citation type="submission" date="2021-01" db="EMBL/GenBank/DDBJ databases">
        <title>Whole genome shotgun sequence of Planobispora rosea NBRC 15558.</title>
        <authorList>
            <person name="Komaki H."/>
            <person name="Tamura T."/>
        </authorList>
    </citation>
    <scope>NUCLEOTIDE SEQUENCE</scope>
    <source>
        <strain evidence="1">NBRC 15558</strain>
    </source>
</reference>
<gene>
    <name evidence="1" type="ORF">Pro02_48860</name>
</gene>
<evidence type="ECO:0000313" key="1">
    <source>
        <dbReference type="EMBL" id="GIH86478.1"/>
    </source>
</evidence>